<feature type="non-terminal residue" evidence="2">
    <location>
        <position position="1"/>
    </location>
</feature>
<sequence>GLAASPAGPPLTAGPRHPISGSSRGRDEAGSDDRRRAGRAGHRRDRGTTRVARRPGPPARVGGRGGAGDRHRHGRGPGGVRPVPDGGLRHLGGRRAGAVRAPRERRDRGGGQPAGGRPRRPRAAAPRRRGARPAVPAAVPGGLPGVVRRVRRQPERRSPARPRGAGRPPVGEAAPARRREQRILRCPEPDPEL</sequence>
<name>A0A6J4LMK4_9ACTN</name>
<feature type="compositionally biased region" description="Basic residues" evidence="1">
    <location>
        <begin position="117"/>
        <end position="131"/>
    </location>
</feature>
<evidence type="ECO:0000313" key="2">
    <source>
        <dbReference type="EMBL" id="CAA9337286.1"/>
    </source>
</evidence>
<feature type="region of interest" description="Disordered" evidence="1">
    <location>
        <begin position="1"/>
        <end position="193"/>
    </location>
</feature>
<organism evidence="2">
    <name type="scientific">uncultured Friedmanniella sp</name>
    <dbReference type="NCBI Taxonomy" id="335381"/>
    <lineage>
        <taxon>Bacteria</taxon>
        <taxon>Bacillati</taxon>
        <taxon>Actinomycetota</taxon>
        <taxon>Actinomycetes</taxon>
        <taxon>Propionibacteriales</taxon>
        <taxon>Nocardioidaceae</taxon>
        <taxon>Friedmanniella</taxon>
        <taxon>environmental samples</taxon>
    </lineage>
</organism>
<dbReference type="GO" id="GO:0005840">
    <property type="term" value="C:ribosome"/>
    <property type="evidence" value="ECO:0007669"/>
    <property type="project" value="UniProtKB-KW"/>
</dbReference>
<accession>A0A6J4LMK4</accession>
<feature type="compositionally biased region" description="Basic residues" evidence="1">
    <location>
        <begin position="36"/>
        <end position="45"/>
    </location>
</feature>
<feature type="non-terminal residue" evidence="2">
    <location>
        <position position="193"/>
    </location>
</feature>
<dbReference type="AlphaFoldDB" id="A0A6J4LMK4"/>
<reference evidence="2" key="1">
    <citation type="submission" date="2020-02" db="EMBL/GenBank/DDBJ databases">
        <authorList>
            <person name="Meier V. D."/>
        </authorList>
    </citation>
    <scope>NUCLEOTIDE SEQUENCE</scope>
    <source>
        <strain evidence="2">AVDCRST_MAG48</strain>
    </source>
</reference>
<proteinExistence type="predicted"/>
<evidence type="ECO:0000256" key="1">
    <source>
        <dbReference type="SAM" id="MobiDB-lite"/>
    </source>
</evidence>
<feature type="compositionally biased region" description="Basic and acidic residues" evidence="1">
    <location>
        <begin position="24"/>
        <end position="35"/>
    </location>
</feature>
<keyword evidence="2" id="KW-0687">Ribonucleoprotein</keyword>
<feature type="compositionally biased region" description="Low complexity" evidence="1">
    <location>
        <begin position="161"/>
        <end position="174"/>
    </location>
</feature>
<protein>
    <submittedName>
        <fullName evidence="2">FIG01269488: protein, clustered with ribosomal protein L32p</fullName>
    </submittedName>
</protein>
<gene>
    <name evidence="2" type="ORF">AVDCRST_MAG48-3453</name>
</gene>
<dbReference type="EMBL" id="CADCTS010000483">
    <property type="protein sequence ID" value="CAA9337286.1"/>
    <property type="molecule type" value="Genomic_DNA"/>
</dbReference>
<feature type="compositionally biased region" description="Basic and acidic residues" evidence="1">
    <location>
        <begin position="175"/>
        <end position="193"/>
    </location>
</feature>
<keyword evidence="2" id="KW-0689">Ribosomal protein</keyword>
<feature type="compositionally biased region" description="Low complexity" evidence="1">
    <location>
        <begin position="132"/>
        <end position="147"/>
    </location>
</feature>